<proteinExistence type="predicted"/>
<dbReference type="InterPro" id="IPR037401">
    <property type="entry name" value="SnoaL-like"/>
</dbReference>
<dbReference type="SUPFAM" id="SSF54427">
    <property type="entry name" value="NTF2-like"/>
    <property type="match status" value="1"/>
</dbReference>
<dbReference type="InterPro" id="IPR032710">
    <property type="entry name" value="NTF2-like_dom_sf"/>
</dbReference>
<dbReference type="Pfam" id="PF12680">
    <property type="entry name" value="SnoaL_2"/>
    <property type="match status" value="1"/>
</dbReference>
<comment type="caution">
    <text evidence="2">The sequence shown here is derived from an EMBL/GenBank/DDBJ whole genome shotgun (WGS) entry which is preliminary data.</text>
</comment>
<accession>A0A2T0T277</accession>
<keyword evidence="3" id="KW-1185">Reference proteome</keyword>
<dbReference type="EMBL" id="PVTF01000007">
    <property type="protein sequence ID" value="PRY39780.1"/>
    <property type="molecule type" value="Genomic_DNA"/>
</dbReference>
<evidence type="ECO:0000259" key="1">
    <source>
        <dbReference type="Pfam" id="PF12680"/>
    </source>
</evidence>
<dbReference type="Proteomes" id="UP000239494">
    <property type="component" value="Unassembled WGS sequence"/>
</dbReference>
<evidence type="ECO:0000313" key="3">
    <source>
        <dbReference type="Proteomes" id="UP000239494"/>
    </source>
</evidence>
<sequence length="137" mass="15160">MTAVAVVEDYLAAVGAGRTADARRFLSPDATLVFPGGKTYRSLDELAEGSAGRYRFVDKHRDEYDTLSTPDGDVVYSLGRLHGENAHGVAFDGVRYADRFLVRDGLIVEQRVWNDLAETGVLTARTPDDLDERWRAP</sequence>
<evidence type="ECO:0000313" key="2">
    <source>
        <dbReference type="EMBL" id="PRY39780.1"/>
    </source>
</evidence>
<feature type="domain" description="SnoaL-like" evidence="1">
    <location>
        <begin position="7"/>
        <end position="109"/>
    </location>
</feature>
<reference evidence="2 3" key="1">
    <citation type="submission" date="2018-03" db="EMBL/GenBank/DDBJ databases">
        <title>Genomic Encyclopedia of Archaeal and Bacterial Type Strains, Phase II (KMG-II): from individual species to whole genera.</title>
        <authorList>
            <person name="Goeker M."/>
        </authorList>
    </citation>
    <scope>NUCLEOTIDE SEQUENCE [LARGE SCALE GENOMIC DNA]</scope>
    <source>
        <strain evidence="2 3">DSM 44720</strain>
    </source>
</reference>
<organism evidence="2 3">
    <name type="scientific">Umezawaea tangerina</name>
    <dbReference type="NCBI Taxonomy" id="84725"/>
    <lineage>
        <taxon>Bacteria</taxon>
        <taxon>Bacillati</taxon>
        <taxon>Actinomycetota</taxon>
        <taxon>Actinomycetes</taxon>
        <taxon>Pseudonocardiales</taxon>
        <taxon>Pseudonocardiaceae</taxon>
        <taxon>Umezawaea</taxon>
    </lineage>
</organism>
<dbReference type="AlphaFoldDB" id="A0A2T0T277"/>
<gene>
    <name evidence="2" type="ORF">CLV43_107367</name>
</gene>
<name>A0A2T0T277_9PSEU</name>
<protein>
    <submittedName>
        <fullName evidence="2">SnoaL-like protein</fullName>
    </submittedName>
</protein>
<dbReference type="Gene3D" id="3.10.450.50">
    <property type="match status" value="1"/>
</dbReference>